<keyword evidence="2" id="KW-1185">Reference proteome</keyword>
<name>A0ABU8XUB7_9PROT</name>
<evidence type="ECO:0000313" key="1">
    <source>
        <dbReference type="EMBL" id="MEK0084526.1"/>
    </source>
</evidence>
<dbReference type="EMBL" id="JBBLZC010000015">
    <property type="protein sequence ID" value="MEK0084526.1"/>
    <property type="molecule type" value="Genomic_DNA"/>
</dbReference>
<comment type="caution">
    <text evidence="1">The sequence shown here is derived from an EMBL/GenBank/DDBJ whole genome shotgun (WGS) entry which is preliminary data.</text>
</comment>
<evidence type="ECO:0008006" key="3">
    <source>
        <dbReference type="Google" id="ProtNLM"/>
    </source>
</evidence>
<dbReference type="Gene3D" id="3.40.50.12500">
    <property type="match status" value="1"/>
</dbReference>
<dbReference type="Pfam" id="PF17645">
    <property type="entry name" value="Amdase"/>
    <property type="match status" value="1"/>
</dbReference>
<dbReference type="InterPro" id="IPR026286">
    <property type="entry name" value="MaiA/AMDase"/>
</dbReference>
<evidence type="ECO:0000313" key="2">
    <source>
        <dbReference type="Proteomes" id="UP001375743"/>
    </source>
</evidence>
<protein>
    <recommendedName>
        <fullName evidence="3">Asp/Glu racemase</fullName>
    </recommendedName>
</protein>
<dbReference type="InterPro" id="IPR053714">
    <property type="entry name" value="Iso_Racemase_Enz_sf"/>
</dbReference>
<gene>
    <name evidence="1" type="ORF">U1T56_15320</name>
</gene>
<dbReference type="RefSeq" id="WP_418160377.1">
    <property type="nucleotide sequence ID" value="NZ_JBBLZC010000015.1"/>
</dbReference>
<dbReference type="Proteomes" id="UP001375743">
    <property type="component" value="Unassembled WGS sequence"/>
</dbReference>
<sequence>MDSGVIEEEFVNRTHLPHTLDAGIAARARLGLIVLATDQTIEHEWRLIMTGLDGVALYESRIWNDAKITPETLRAMEARIADCAAVIMPGLPLQVVAFGCTSAAMVIGEEGVFAKIREARPEAKGTTPVTAAFAAFRAFGAQRIAVLTPYRDDVNRAVRRYIEARDFAVPVFGSFNEEDDLRAARIDVASIRDAAVELGRDPRVDAVFVSCTSLRVAEVAREIEAALGKPVTSSNHAMAWHSLRLAGIDDRLPRWGRLFELPLSSHQR</sequence>
<dbReference type="PIRSF" id="PIRSF015736">
    <property type="entry name" value="MI"/>
    <property type="match status" value="1"/>
</dbReference>
<proteinExistence type="predicted"/>
<dbReference type="PANTHER" id="PTHR40267:SF1">
    <property type="entry name" value="BLR3294 PROTEIN"/>
    <property type="match status" value="1"/>
</dbReference>
<reference evidence="1 2" key="1">
    <citation type="submission" date="2024-01" db="EMBL/GenBank/DDBJ databases">
        <title>Multi-omics insights into the function and evolution of sodium benzoate biodegradation pathways in Benzoatithermus flavus gen. nov., sp. nov. from hot spring.</title>
        <authorList>
            <person name="Hu C.-J."/>
            <person name="Li W.-J."/>
        </authorList>
    </citation>
    <scope>NUCLEOTIDE SEQUENCE [LARGE SCALE GENOMIC DNA]</scope>
    <source>
        <strain evidence="1 2">SYSU G07066</strain>
    </source>
</reference>
<accession>A0ABU8XUB7</accession>
<dbReference type="PANTHER" id="PTHR40267">
    <property type="entry name" value="BLR3294 PROTEIN"/>
    <property type="match status" value="1"/>
</dbReference>
<organism evidence="1 2">
    <name type="scientific">Benzoatithermus flavus</name>
    <dbReference type="NCBI Taxonomy" id="3108223"/>
    <lineage>
        <taxon>Bacteria</taxon>
        <taxon>Pseudomonadati</taxon>
        <taxon>Pseudomonadota</taxon>
        <taxon>Alphaproteobacteria</taxon>
        <taxon>Geminicoccales</taxon>
        <taxon>Geminicoccaceae</taxon>
        <taxon>Benzoatithermus</taxon>
    </lineage>
</organism>